<name>A0ABV9YI03_9PSEU</name>
<evidence type="ECO:0000313" key="1">
    <source>
        <dbReference type="EMBL" id="MFC5061491.1"/>
    </source>
</evidence>
<dbReference type="Proteomes" id="UP001595947">
    <property type="component" value="Unassembled WGS sequence"/>
</dbReference>
<evidence type="ECO:0000313" key="2">
    <source>
        <dbReference type="Proteomes" id="UP001595947"/>
    </source>
</evidence>
<organism evidence="1 2">
    <name type="scientific">Actinomycetospora atypica</name>
    <dbReference type="NCBI Taxonomy" id="1290095"/>
    <lineage>
        <taxon>Bacteria</taxon>
        <taxon>Bacillati</taxon>
        <taxon>Actinomycetota</taxon>
        <taxon>Actinomycetes</taxon>
        <taxon>Pseudonocardiales</taxon>
        <taxon>Pseudonocardiaceae</taxon>
        <taxon>Actinomycetospora</taxon>
    </lineage>
</organism>
<keyword evidence="2" id="KW-1185">Reference proteome</keyword>
<reference evidence="2" key="1">
    <citation type="journal article" date="2019" name="Int. J. Syst. Evol. Microbiol.">
        <title>The Global Catalogue of Microorganisms (GCM) 10K type strain sequencing project: providing services to taxonomists for standard genome sequencing and annotation.</title>
        <authorList>
            <consortium name="The Broad Institute Genomics Platform"/>
            <consortium name="The Broad Institute Genome Sequencing Center for Infectious Disease"/>
            <person name="Wu L."/>
            <person name="Ma J."/>
        </authorList>
    </citation>
    <scope>NUCLEOTIDE SEQUENCE [LARGE SCALE GENOMIC DNA]</scope>
    <source>
        <strain evidence="2">CGMCC 4.7093</strain>
    </source>
</reference>
<dbReference type="RefSeq" id="WP_378034849.1">
    <property type="nucleotide sequence ID" value="NZ_JBHSIV010000004.1"/>
</dbReference>
<proteinExistence type="predicted"/>
<gene>
    <name evidence="1" type="ORF">ACFPBZ_04685</name>
</gene>
<dbReference type="EMBL" id="JBHSIV010000004">
    <property type="protein sequence ID" value="MFC5061491.1"/>
    <property type="molecule type" value="Genomic_DNA"/>
</dbReference>
<accession>A0ABV9YI03</accession>
<comment type="caution">
    <text evidence="1">The sequence shown here is derived from an EMBL/GenBank/DDBJ whole genome shotgun (WGS) entry which is preliminary data.</text>
</comment>
<protein>
    <submittedName>
        <fullName evidence="1">Uncharacterized protein</fullName>
    </submittedName>
</protein>
<sequence>MTMIGSPWDVELGLDATDTGAPRPAWSDRVVDLRVLSLHGDDDATLEMARWSADDPLVAALTAQLDDAHRTTISS</sequence>